<gene>
    <name evidence="1" type="ORF">FHR83_008976</name>
</gene>
<dbReference type="Proteomes" id="UP000590749">
    <property type="component" value="Unassembled WGS sequence"/>
</dbReference>
<evidence type="ECO:0000313" key="1">
    <source>
        <dbReference type="EMBL" id="MBB3101248.1"/>
    </source>
</evidence>
<evidence type="ECO:0000313" key="2">
    <source>
        <dbReference type="Proteomes" id="UP000590749"/>
    </source>
</evidence>
<dbReference type="InterPro" id="IPR029475">
    <property type="entry name" value="DUF6807"/>
</dbReference>
<evidence type="ECO:0008006" key="3">
    <source>
        <dbReference type="Google" id="ProtNLM"/>
    </source>
</evidence>
<name>A0A7W5ARW2_9ACTN</name>
<proteinExistence type="predicted"/>
<protein>
    <recommendedName>
        <fullName evidence="3">Methane oxygenase PmoA</fullName>
    </recommendedName>
</protein>
<dbReference type="AlphaFoldDB" id="A0A7W5ARW2"/>
<dbReference type="RefSeq" id="WP_203834151.1">
    <property type="nucleotide sequence ID" value="NZ_BMPW01000046.1"/>
</dbReference>
<dbReference type="EMBL" id="JACHXF010000035">
    <property type="protein sequence ID" value="MBB3101248.1"/>
    <property type="molecule type" value="Genomic_DNA"/>
</dbReference>
<dbReference type="Pfam" id="PF14100">
    <property type="entry name" value="DUF6807"/>
    <property type="match status" value="1"/>
</dbReference>
<accession>A0A7W5ARW2</accession>
<keyword evidence="2" id="KW-1185">Reference proteome</keyword>
<comment type="caution">
    <text evidence="1">The sequence shown here is derived from an EMBL/GenBank/DDBJ whole genome shotgun (WGS) entry which is preliminary data.</text>
</comment>
<reference evidence="1 2" key="1">
    <citation type="submission" date="2020-08" db="EMBL/GenBank/DDBJ databases">
        <title>Genomic Encyclopedia of Type Strains, Phase III (KMG-III): the genomes of soil and plant-associated and newly described type strains.</title>
        <authorList>
            <person name="Whitman W."/>
        </authorList>
    </citation>
    <scope>NUCLEOTIDE SEQUENCE [LARGE SCALE GENOMIC DNA]</scope>
    <source>
        <strain evidence="1 2">CECT 3287</strain>
    </source>
</reference>
<sequence length="296" mass="32094">MTILLGNRPTSPEAAVTGDARATLRLADQVVAEYTWRPDLPVALSPRPYLHPVRTLGGICVTELMPASHRHHLGVSVAVAEVDGANFWGGRTFIPGHGPAWLDNQGTQAHARWLRRTPEQVGHTLRWTGIDGALLLTERREISARRLADDAWALDFGFTLSNAADRDMPVRSPAVHGRPGAGYGGFFWRAPAPDSPVRIDAEAGSGVEAVHGRVSRWLSVHGGAWTLVFIGGTERTRADRWFVRTRDYLGIGSALSWDEPLVLAPGSALTRRIVTVIADGTLSPERAAAYADELPS</sequence>
<organism evidence="1 2">
    <name type="scientific">Actinoplanes campanulatus</name>
    <dbReference type="NCBI Taxonomy" id="113559"/>
    <lineage>
        <taxon>Bacteria</taxon>
        <taxon>Bacillati</taxon>
        <taxon>Actinomycetota</taxon>
        <taxon>Actinomycetes</taxon>
        <taxon>Micromonosporales</taxon>
        <taxon>Micromonosporaceae</taxon>
        <taxon>Actinoplanes</taxon>
    </lineage>
</organism>